<dbReference type="InterPro" id="IPR025392">
    <property type="entry name" value="DUF4124"/>
</dbReference>
<dbReference type="EMBL" id="OZ026884">
    <property type="protein sequence ID" value="CAL1241595.1"/>
    <property type="molecule type" value="Genomic_DNA"/>
</dbReference>
<name>A0ABM9NLT6_9GAMM</name>
<feature type="signal peptide" evidence="2">
    <location>
        <begin position="1"/>
        <end position="21"/>
    </location>
</feature>
<proteinExistence type="predicted"/>
<dbReference type="Proteomes" id="UP001497493">
    <property type="component" value="Chromosome"/>
</dbReference>
<evidence type="ECO:0000259" key="3">
    <source>
        <dbReference type="Pfam" id="PF13511"/>
    </source>
</evidence>
<sequence>MQRLAIWFLVGLAAAASSAPAATLYRWTDASGTVRYGHRPPPGVAAQPADEERRNLYQTGSPPACRDLYEQHLKLIDAELARAQSERTGLGAEYSLSPAAKQELILDLLAHRAALLTGRRASDFRAPTFEEIQRTQSQLRDENAKMRQELKSQEVTIEAQRNRLSRARREAALARMPYPILPGYYYYPWGWSYFPPPVKR</sequence>
<reference evidence="4 5" key="1">
    <citation type="submission" date="2024-04" db="EMBL/GenBank/DDBJ databases">
        <authorList>
            <person name="Cremers G."/>
        </authorList>
    </citation>
    <scope>NUCLEOTIDE SEQUENCE [LARGE SCALE GENOMIC DNA]</scope>
    <source>
        <strain evidence="4">MeCH1-AG</strain>
    </source>
</reference>
<evidence type="ECO:0000313" key="4">
    <source>
        <dbReference type="EMBL" id="CAL1241595.1"/>
    </source>
</evidence>
<feature type="chain" id="PRO_5045665299" description="DUF4124 domain-containing protein" evidence="2">
    <location>
        <begin position="22"/>
        <end position="200"/>
    </location>
</feature>
<evidence type="ECO:0000256" key="2">
    <source>
        <dbReference type="SAM" id="SignalP"/>
    </source>
</evidence>
<dbReference type="Pfam" id="PF13511">
    <property type="entry name" value="DUF4124"/>
    <property type="match status" value="1"/>
</dbReference>
<protein>
    <recommendedName>
        <fullName evidence="3">DUF4124 domain-containing protein</fullName>
    </recommendedName>
</protein>
<feature type="coiled-coil region" evidence="1">
    <location>
        <begin position="129"/>
        <end position="170"/>
    </location>
</feature>
<gene>
    <name evidence="4" type="ORF">MECH1_V1_2819</name>
</gene>
<keyword evidence="5" id="KW-1185">Reference proteome</keyword>
<feature type="domain" description="DUF4124" evidence="3">
    <location>
        <begin position="12"/>
        <end position="47"/>
    </location>
</feature>
<evidence type="ECO:0000256" key="1">
    <source>
        <dbReference type="SAM" id="Coils"/>
    </source>
</evidence>
<dbReference type="RefSeq" id="WP_348758099.1">
    <property type="nucleotide sequence ID" value="NZ_OZ026884.1"/>
</dbReference>
<accession>A0ABM9NLT6</accession>
<keyword evidence="1" id="KW-0175">Coiled coil</keyword>
<evidence type="ECO:0000313" key="5">
    <source>
        <dbReference type="Proteomes" id="UP001497493"/>
    </source>
</evidence>
<organism evidence="4 5">
    <name type="scientific">Candidatus Methylocalor cossyra</name>
    <dbReference type="NCBI Taxonomy" id="3108543"/>
    <lineage>
        <taxon>Bacteria</taxon>
        <taxon>Pseudomonadati</taxon>
        <taxon>Pseudomonadota</taxon>
        <taxon>Gammaproteobacteria</taxon>
        <taxon>Methylococcales</taxon>
        <taxon>Methylococcaceae</taxon>
        <taxon>Candidatus Methylocalor</taxon>
    </lineage>
</organism>
<keyword evidence="2" id="KW-0732">Signal</keyword>